<dbReference type="RefSeq" id="WP_119841127.1">
    <property type="nucleotide sequence ID" value="NZ_CP060436.1"/>
</dbReference>
<evidence type="ECO:0000313" key="2">
    <source>
        <dbReference type="Proteomes" id="UP000283786"/>
    </source>
</evidence>
<reference evidence="1 2" key="1">
    <citation type="submission" date="2020-08" db="EMBL/GenBank/DDBJ databases">
        <title>Genome sequence of Rhodobacteraceae bacterium Lw-13e.</title>
        <authorList>
            <person name="Poehlein A."/>
            <person name="Wolter L."/>
            <person name="Daniel R."/>
            <person name="Brinkhoff T."/>
        </authorList>
    </citation>
    <scope>NUCLEOTIDE SEQUENCE [LARGE SCALE GENOMIC DNA]</scope>
    <source>
        <strain evidence="1 2">Lw-13e</strain>
    </source>
</reference>
<dbReference type="AlphaFoldDB" id="A0A418SBD6"/>
<proteinExistence type="predicted"/>
<name>A0A418SBD6_9RHOB</name>
<dbReference type="EMBL" id="CP060436">
    <property type="protein sequence ID" value="QPM91425.1"/>
    <property type="molecule type" value="Genomic_DNA"/>
</dbReference>
<gene>
    <name evidence="1" type="ORF">PSAL_026780</name>
</gene>
<dbReference type="KEGG" id="palw:PSAL_026780"/>
<evidence type="ECO:0008006" key="3">
    <source>
        <dbReference type="Google" id="ProtNLM"/>
    </source>
</evidence>
<keyword evidence="2" id="KW-1185">Reference proteome</keyword>
<dbReference type="OrthoDB" id="7870858at2"/>
<evidence type="ECO:0000313" key="1">
    <source>
        <dbReference type="EMBL" id="QPM91425.1"/>
    </source>
</evidence>
<sequence>MSDRTIEDLRRKFWTQYLQNTKVVDEKPKFDSNLWVPMTEDNAVILSLGIRQTGGATVFLRGRINDPVDTAGPRLAPHEAALRKKLSTAYKHEGDAKHPYYFRKANPKADFSLPSRWPIVIDWFDKSVLLYRKVLSEVLKPS</sequence>
<protein>
    <recommendedName>
        <fullName evidence="3">DUF4268 domain-containing protein</fullName>
    </recommendedName>
</protein>
<accession>A0A418SBD6</accession>
<dbReference type="Proteomes" id="UP000283786">
    <property type="component" value="Chromosome"/>
</dbReference>
<organism evidence="1 2">
    <name type="scientific">Pseudooceanicola algae</name>
    <dbReference type="NCBI Taxonomy" id="1537215"/>
    <lineage>
        <taxon>Bacteria</taxon>
        <taxon>Pseudomonadati</taxon>
        <taxon>Pseudomonadota</taxon>
        <taxon>Alphaproteobacteria</taxon>
        <taxon>Rhodobacterales</taxon>
        <taxon>Paracoccaceae</taxon>
        <taxon>Pseudooceanicola</taxon>
    </lineage>
</organism>